<dbReference type="Proteomes" id="UP000023785">
    <property type="component" value="Unassembled WGS sequence"/>
</dbReference>
<dbReference type="InterPro" id="IPR050638">
    <property type="entry name" value="AA-Vitamin_Transporters"/>
</dbReference>
<dbReference type="EMBL" id="AYER01000007">
    <property type="protein sequence ID" value="ESK38461.1"/>
    <property type="molecule type" value="Genomic_DNA"/>
</dbReference>
<evidence type="ECO:0000259" key="7">
    <source>
        <dbReference type="Pfam" id="PF00892"/>
    </source>
</evidence>
<evidence type="ECO:0000256" key="5">
    <source>
        <dbReference type="ARBA" id="ARBA00023136"/>
    </source>
</evidence>
<dbReference type="SUPFAM" id="SSF103481">
    <property type="entry name" value="Multidrug resistance efflux transporter EmrE"/>
    <property type="match status" value="2"/>
</dbReference>
<proteinExistence type="inferred from homology"/>
<evidence type="ECO:0000256" key="1">
    <source>
        <dbReference type="ARBA" id="ARBA00004141"/>
    </source>
</evidence>
<dbReference type="HOGENOM" id="CLU_033863_5_3_6"/>
<dbReference type="Pfam" id="PF00892">
    <property type="entry name" value="EamA"/>
    <property type="match status" value="2"/>
</dbReference>
<comment type="caution">
    <text evidence="8">The sequence shown here is derived from an EMBL/GenBank/DDBJ whole genome shotgun (WGS) entry which is preliminary data.</text>
</comment>
<comment type="similarity">
    <text evidence="2">Belongs to the EamA transporter family.</text>
</comment>
<keyword evidence="4 6" id="KW-1133">Transmembrane helix</keyword>
<evidence type="ECO:0000256" key="4">
    <source>
        <dbReference type="ARBA" id="ARBA00022989"/>
    </source>
</evidence>
<feature type="transmembrane region" description="Helical" evidence="6">
    <location>
        <begin position="93"/>
        <end position="114"/>
    </location>
</feature>
<dbReference type="AlphaFoldDB" id="V2TL27"/>
<dbReference type="InterPro" id="IPR037185">
    <property type="entry name" value="EmrE-like"/>
</dbReference>
<keyword evidence="5 6" id="KW-0472">Membrane</keyword>
<dbReference type="PANTHER" id="PTHR32322:SF2">
    <property type="entry name" value="EAMA DOMAIN-CONTAINING PROTEIN"/>
    <property type="match status" value="1"/>
</dbReference>
<feature type="transmembrane region" description="Helical" evidence="6">
    <location>
        <begin position="36"/>
        <end position="54"/>
    </location>
</feature>
<dbReference type="GO" id="GO:0016020">
    <property type="term" value="C:membrane"/>
    <property type="evidence" value="ECO:0007669"/>
    <property type="project" value="UniProtKB-SubCell"/>
</dbReference>
<gene>
    <name evidence="8" type="ORF">P256_02000</name>
</gene>
<dbReference type="PATRIC" id="fig|1392540.3.peg.1929"/>
<protein>
    <recommendedName>
        <fullName evidence="7">EamA domain-containing protein</fullName>
    </recommendedName>
</protein>
<comment type="subcellular location">
    <subcellularLocation>
        <location evidence="1">Membrane</location>
        <topology evidence="1">Multi-pass membrane protein</topology>
    </subcellularLocation>
</comment>
<feature type="transmembrane region" description="Helical" evidence="6">
    <location>
        <begin position="270"/>
        <end position="291"/>
    </location>
</feature>
<evidence type="ECO:0000313" key="8">
    <source>
        <dbReference type="EMBL" id="ESK38461.1"/>
    </source>
</evidence>
<feature type="domain" description="EamA" evidence="7">
    <location>
        <begin position="152"/>
        <end position="287"/>
    </location>
</feature>
<accession>V2TL27</accession>
<evidence type="ECO:0000256" key="3">
    <source>
        <dbReference type="ARBA" id="ARBA00022692"/>
    </source>
</evidence>
<dbReference type="eggNOG" id="COG0697">
    <property type="taxonomic scope" value="Bacteria"/>
</dbReference>
<dbReference type="PANTHER" id="PTHR32322">
    <property type="entry name" value="INNER MEMBRANE TRANSPORTER"/>
    <property type="match status" value="1"/>
</dbReference>
<organism evidence="8 9">
    <name type="scientific">Acinetobacter nectaris CIP 110549</name>
    <dbReference type="NCBI Taxonomy" id="1392540"/>
    <lineage>
        <taxon>Bacteria</taxon>
        <taxon>Pseudomonadati</taxon>
        <taxon>Pseudomonadota</taxon>
        <taxon>Gammaproteobacteria</taxon>
        <taxon>Moraxellales</taxon>
        <taxon>Moraxellaceae</taxon>
        <taxon>Acinetobacter</taxon>
    </lineage>
</organism>
<feature type="transmembrane region" description="Helical" evidence="6">
    <location>
        <begin position="184"/>
        <end position="204"/>
    </location>
</feature>
<name>V2TL27_9GAMM</name>
<feature type="transmembrane region" description="Helical" evidence="6">
    <location>
        <begin position="246"/>
        <end position="264"/>
    </location>
</feature>
<feature type="domain" description="EamA" evidence="7">
    <location>
        <begin position="11"/>
        <end position="137"/>
    </location>
</feature>
<feature type="transmembrane region" description="Helical" evidence="6">
    <location>
        <begin position="150"/>
        <end position="172"/>
    </location>
</feature>
<feature type="transmembrane region" description="Helical" evidence="6">
    <location>
        <begin position="219"/>
        <end position="239"/>
    </location>
</feature>
<sequence>MKLNLFLYGFVVLIWGTTWQAITLQQRSFIAPEVAVFWRFLIASLLLFIVLILFKKLKKIPKQAHLLCLLQGCCIFGFNFLCFYYAVHYINSGLEAIIFSLAVLFNAINSRIFFKQSISPRFYFSALLGISGIIALFWHDIYGTHFKSDVLFGIVLCLMGTCGFSLGNMLSVQHQKQGRDIFTTTAYAMLYGAMIMLSLCLILGKNLLPQVQVISQLSILYLAIFGSVIGFCTYFILVGRIGASNAAYSTLLFPLVALIISTMMDGYVWTVNAVFGIGLILLGNAVFFIKFKRLAWFKSKQAING</sequence>
<feature type="transmembrane region" description="Helical" evidence="6">
    <location>
        <begin position="121"/>
        <end position="138"/>
    </location>
</feature>
<dbReference type="InterPro" id="IPR000620">
    <property type="entry name" value="EamA_dom"/>
</dbReference>
<evidence type="ECO:0000256" key="2">
    <source>
        <dbReference type="ARBA" id="ARBA00007362"/>
    </source>
</evidence>
<keyword evidence="3 6" id="KW-0812">Transmembrane</keyword>
<evidence type="ECO:0000313" key="9">
    <source>
        <dbReference type="Proteomes" id="UP000023785"/>
    </source>
</evidence>
<feature type="transmembrane region" description="Helical" evidence="6">
    <location>
        <begin position="66"/>
        <end position="87"/>
    </location>
</feature>
<evidence type="ECO:0000256" key="6">
    <source>
        <dbReference type="SAM" id="Phobius"/>
    </source>
</evidence>
<reference evidence="8 9" key="1">
    <citation type="submission" date="2013-10" db="EMBL/GenBank/DDBJ databases">
        <title>The Genome Sequence of Acinetobacter nectaris CIP 110549.</title>
        <authorList>
            <consortium name="The Broad Institute Genomics Platform"/>
            <consortium name="The Broad Institute Genome Sequencing Center for Infectious Disease"/>
            <person name="Cerqueira G."/>
            <person name="Feldgarden M."/>
            <person name="Courvalin P."/>
            <person name="Grillot-Courvalin C."/>
            <person name="Clermont D."/>
            <person name="Rocha E."/>
            <person name="Yoon E.-J."/>
            <person name="Nemec A."/>
            <person name="Young S.K."/>
            <person name="Zeng Q."/>
            <person name="Gargeya S."/>
            <person name="Fitzgerald M."/>
            <person name="Abouelleil A."/>
            <person name="Alvarado L."/>
            <person name="Berlin A.M."/>
            <person name="Chapman S.B."/>
            <person name="Gainer-Dewar J."/>
            <person name="Goldberg J."/>
            <person name="Gnerre S."/>
            <person name="Griggs A."/>
            <person name="Gujja S."/>
            <person name="Hansen M."/>
            <person name="Howarth C."/>
            <person name="Imamovic A."/>
            <person name="Ireland A."/>
            <person name="Larimer J."/>
            <person name="McCowan C."/>
            <person name="Murphy C."/>
            <person name="Pearson M."/>
            <person name="Poon T.W."/>
            <person name="Priest M."/>
            <person name="Roberts A."/>
            <person name="Saif S."/>
            <person name="Shea T."/>
            <person name="Sykes S."/>
            <person name="Wortman J."/>
            <person name="Nusbaum C."/>
            <person name="Birren B."/>
        </authorList>
    </citation>
    <scope>NUCLEOTIDE SEQUENCE [LARGE SCALE GENOMIC DNA]</scope>
    <source>
        <strain evidence="8 9">CIP 110549</strain>
    </source>
</reference>
<keyword evidence="9" id="KW-1185">Reference proteome</keyword>